<evidence type="ECO:0000313" key="3">
    <source>
        <dbReference type="Proteomes" id="UP000604391"/>
    </source>
</evidence>
<gene>
    <name evidence="2" type="ORF">H1011_00160</name>
</gene>
<reference evidence="2 3" key="1">
    <citation type="journal article" name="Nat. Commun.">
        <title>Undinarchaeota illuminate DPANN phylogeny and the impact of gene transfer on archaeal evolution.</title>
        <authorList>
            <person name="Dombrowski N."/>
            <person name="Williams T.A."/>
            <person name="Sun J."/>
            <person name="Woodcroft B.J."/>
            <person name="Lee J.H."/>
            <person name="Minh B.Q."/>
            <person name="Rinke C."/>
            <person name="Spang A."/>
        </authorList>
    </citation>
    <scope>NUCLEOTIDE SEQUENCE [LARGE SCALE GENOMIC DNA]</scope>
    <source>
        <strain evidence="2">MAG_bin17</strain>
    </source>
</reference>
<name>A0A832XKZ6_9ARCH</name>
<dbReference type="Proteomes" id="UP000604391">
    <property type="component" value="Unassembled WGS sequence"/>
</dbReference>
<comment type="caution">
    <text evidence="2">The sequence shown here is derived from an EMBL/GenBank/DDBJ whole genome shotgun (WGS) entry which is preliminary data.</text>
</comment>
<feature type="transmembrane region" description="Helical" evidence="1">
    <location>
        <begin position="26"/>
        <end position="44"/>
    </location>
</feature>
<sequence length="52" mass="5860">MASDLGLTGLYVTANAMYIEILTRTGSWLLISGLAIIILTAFYIKRKRNQQR</sequence>
<keyword evidence="1" id="KW-1133">Transmembrane helix</keyword>
<proteinExistence type="predicted"/>
<evidence type="ECO:0000256" key="1">
    <source>
        <dbReference type="SAM" id="Phobius"/>
    </source>
</evidence>
<dbReference type="EMBL" id="DVAD01000001">
    <property type="protein sequence ID" value="HIJ99227.1"/>
    <property type="molecule type" value="Genomic_DNA"/>
</dbReference>
<protein>
    <submittedName>
        <fullName evidence="2">LPXTG cell wall anchor domain-containing protein</fullName>
    </submittedName>
</protein>
<evidence type="ECO:0000313" key="2">
    <source>
        <dbReference type="EMBL" id="HIJ99227.1"/>
    </source>
</evidence>
<dbReference type="AlphaFoldDB" id="A0A832XKZ6"/>
<keyword evidence="1" id="KW-0812">Transmembrane</keyword>
<accession>A0A832XKZ6</accession>
<keyword evidence="1" id="KW-0472">Membrane</keyword>
<keyword evidence="3" id="KW-1185">Reference proteome</keyword>
<organism evidence="2 3">
    <name type="scientific">Candidatus Undinarchaeum marinum</name>
    <dbReference type="NCBI Taxonomy" id="2756141"/>
    <lineage>
        <taxon>Archaea</taxon>
        <taxon>Candidatus Undinarchaeota</taxon>
        <taxon>Candidatus Undinarchaeia</taxon>
        <taxon>Candidatus Undinarchaeales</taxon>
        <taxon>Candidatus Undinarchaeaceae</taxon>
        <taxon>Candidatus Undinarchaeum</taxon>
    </lineage>
</organism>
<dbReference type="NCBIfam" id="TIGR01167">
    <property type="entry name" value="LPXTG_anchor"/>
    <property type="match status" value="1"/>
</dbReference>